<dbReference type="Pfam" id="PF04545">
    <property type="entry name" value="Sigma70_r4"/>
    <property type="match status" value="1"/>
</dbReference>
<proteinExistence type="inferred from homology"/>
<dbReference type="InterPro" id="IPR036388">
    <property type="entry name" value="WH-like_DNA-bd_sf"/>
</dbReference>
<name>A0A6I6JR52_9BACT</name>
<dbReference type="GO" id="GO:0016987">
    <property type="term" value="F:sigma factor activity"/>
    <property type="evidence" value="ECO:0007669"/>
    <property type="project" value="UniProtKB-KW"/>
</dbReference>
<dbReference type="AlphaFoldDB" id="A0A6I6JR52"/>
<dbReference type="NCBIfam" id="TIGR02937">
    <property type="entry name" value="sigma70-ECF"/>
    <property type="match status" value="1"/>
</dbReference>
<dbReference type="Proteomes" id="UP000428260">
    <property type="component" value="Chromosome"/>
</dbReference>
<sequence>MKSIKENIIWDSFRQGNKDALEIIYEENYSALYYYGLKFIKDTDTVKDNIQELFLELIKSGERLAKTDNIRYYLLRALRYKLTKKTSVKLTGETEVQKNIEFSLIESVEHQLITKEIEEESKKKIINAIGKLSEKQQEIIYLRFYNNLSYQQIAEFYGTKMQTVRNLMSRALHSMKEDFQNNKDQLFLFLFQLPQLQKNYVPPSTQVL</sequence>
<dbReference type="PANTHER" id="PTHR43133:SF46">
    <property type="entry name" value="RNA POLYMERASE SIGMA-70 FACTOR ECF SUBFAMILY"/>
    <property type="match status" value="1"/>
</dbReference>
<accession>A0A6I6JR52</accession>
<keyword evidence="4" id="KW-0804">Transcription</keyword>
<dbReference type="RefSeq" id="WP_158865047.1">
    <property type="nucleotide sequence ID" value="NZ_CP046401.1"/>
</dbReference>
<protein>
    <submittedName>
        <fullName evidence="6">Sigma-70 family RNA polymerase sigma factor</fullName>
    </submittedName>
</protein>
<evidence type="ECO:0000256" key="2">
    <source>
        <dbReference type="ARBA" id="ARBA00023015"/>
    </source>
</evidence>
<evidence type="ECO:0000313" key="6">
    <source>
        <dbReference type="EMBL" id="QGY43679.1"/>
    </source>
</evidence>
<dbReference type="EMBL" id="CP046401">
    <property type="protein sequence ID" value="QGY43679.1"/>
    <property type="molecule type" value="Genomic_DNA"/>
</dbReference>
<keyword evidence="3" id="KW-0731">Sigma factor</keyword>
<dbReference type="PANTHER" id="PTHR43133">
    <property type="entry name" value="RNA POLYMERASE ECF-TYPE SIGMA FACTO"/>
    <property type="match status" value="1"/>
</dbReference>
<dbReference type="Gene3D" id="1.10.10.10">
    <property type="entry name" value="Winged helix-like DNA-binding domain superfamily/Winged helix DNA-binding domain"/>
    <property type="match status" value="1"/>
</dbReference>
<feature type="domain" description="RNA polymerase sigma-70 region 4" evidence="5">
    <location>
        <begin position="128"/>
        <end position="177"/>
    </location>
</feature>
<dbReference type="InterPro" id="IPR013324">
    <property type="entry name" value="RNA_pol_sigma_r3/r4-like"/>
</dbReference>
<dbReference type="InterPro" id="IPR013325">
    <property type="entry name" value="RNA_pol_sigma_r2"/>
</dbReference>
<dbReference type="InterPro" id="IPR039425">
    <property type="entry name" value="RNA_pol_sigma-70-like"/>
</dbReference>
<dbReference type="GO" id="GO:0006352">
    <property type="term" value="P:DNA-templated transcription initiation"/>
    <property type="evidence" value="ECO:0007669"/>
    <property type="project" value="InterPro"/>
</dbReference>
<dbReference type="KEGG" id="mcos:GM418_08415"/>
<dbReference type="SUPFAM" id="SSF88659">
    <property type="entry name" value="Sigma3 and sigma4 domains of RNA polymerase sigma factors"/>
    <property type="match status" value="1"/>
</dbReference>
<evidence type="ECO:0000256" key="4">
    <source>
        <dbReference type="ARBA" id="ARBA00023163"/>
    </source>
</evidence>
<dbReference type="InterPro" id="IPR014284">
    <property type="entry name" value="RNA_pol_sigma-70_dom"/>
</dbReference>
<organism evidence="6 7">
    <name type="scientific">Maribellus comscasis</name>
    <dbReference type="NCBI Taxonomy" id="2681766"/>
    <lineage>
        <taxon>Bacteria</taxon>
        <taxon>Pseudomonadati</taxon>
        <taxon>Bacteroidota</taxon>
        <taxon>Bacteroidia</taxon>
        <taxon>Marinilabiliales</taxon>
        <taxon>Prolixibacteraceae</taxon>
        <taxon>Maribellus</taxon>
    </lineage>
</organism>
<evidence type="ECO:0000313" key="7">
    <source>
        <dbReference type="Proteomes" id="UP000428260"/>
    </source>
</evidence>
<dbReference type="CDD" id="cd06171">
    <property type="entry name" value="Sigma70_r4"/>
    <property type="match status" value="1"/>
</dbReference>
<keyword evidence="7" id="KW-1185">Reference proteome</keyword>
<dbReference type="Gene3D" id="1.10.1740.10">
    <property type="match status" value="1"/>
</dbReference>
<gene>
    <name evidence="6" type="ORF">GM418_08415</name>
</gene>
<keyword evidence="2" id="KW-0805">Transcription regulation</keyword>
<evidence type="ECO:0000259" key="5">
    <source>
        <dbReference type="Pfam" id="PF04545"/>
    </source>
</evidence>
<dbReference type="InterPro" id="IPR007630">
    <property type="entry name" value="RNA_pol_sigma70_r4"/>
</dbReference>
<comment type="similarity">
    <text evidence="1">Belongs to the sigma-70 factor family. ECF subfamily.</text>
</comment>
<dbReference type="SUPFAM" id="SSF88946">
    <property type="entry name" value="Sigma2 domain of RNA polymerase sigma factors"/>
    <property type="match status" value="1"/>
</dbReference>
<evidence type="ECO:0000256" key="3">
    <source>
        <dbReference type="ARBA" id="ARBA00023082"/>
    </source>
</evidence>
<evidence type="ECO:0000256" key="1">
    <source>
        <dbReference type="ARBA" id="ARBA00010641"/>
    </source>
</evidence>
<reference evidence="6 7" key="1">
    <citation type="submission" date="2019-11" db="EMBL/GenBank/DDBJ databases">
        <authorList>
            <person name="Zheng R.K."/>
            <person name="Sun C.M."/>
        </authorList>
    </citation>
    <scope>NUCLEOTIDE SEQUENCE [LARGE SCALE GENOMIC DNA]</scope>
    <source>
        <strain evidence="6 7">WC007</strain>
    </source>
</reference>